<feature type="chain" id="PRO_5041663515" description="Semaphorin-1A" evidence="14">
    <location>
        <begin position="16"/>
        <end position="677"/>
    </location>
</feature>
<evidence type="ECO:0000256" key="8">
    <source>
        <dbReference type="ARBA" id="ARBA00023136"/>
    </source>
</evidence>
<evidence type="ECO:0000313" key="17">
    <source>
        <dbReference type="EMBL" id="KAK2902938.1"/>
    </source>
</evidence>
<dbReference type="InterPro" id="IPR002165">
    <property type="entry name" value="Plexin_repeat"/>
</dbReference>
<dbReference type="InterPro" id="IPR007110">
    <property type="entry name" value="Ig-like_dom"/>
</dbReference>
<accession>A0AA88PVA3</accession>
<dbReference type="GO" id="GO:0030215">
    <property type="term" value="F:semaphorin receptor binding"/>
    <property type="evidence" value="ECO:0007669"/>
    <property type="project" value="InterPro"/>
</dbReference>
<dbReference type="FunFam" id="3.30.1680.10:FF:000016">
    <property type="entry name" value="Putative Semaphorin-6B"/>
    <property type="match status" value="1"/>
</dbReference>
<gene>
    <name evidence="17" type="ORF">Q8A67_007651</name>
</gene>
<evidence type="ECO:0000313" key="18">
    <source>
        <dbReference type="Proteomes" id="UP001187343"/>
    </source>
</evidence>
<dbReference type="Pfam" id="PF01437">
    <property type="entry name" value="PSI"/>
    <property type="match status" value="1"/>
</dbReference>
<feature type="domain" description="Ig-like" evidence="15">
    <location>
        <begin position="519"/>
        <end position="600"/>
    </location>
</feature>
<dbReference type="InterPro" id="IPR036352">
    <property type="entry name" value="Semap_dom_sf"/>
</dbReference>
<evidence type="ECO:0000259" key="16">
    <source>
        <dbReference type="PROSITE" id="PS51004"/>
    </source>
</evidence>
<keyword evidence="6" id="KW-0524">Neurogenesis</keyword>
<feature type="signal peptide" evidence="14">
    <location>
        <begin position="1"/>
        <end position="15"/>
    </location>
</feature>
<evidence type="ECO:0000256" key="5">
    <source>
        <dbReference type="ARBA" id="ARBA00022782"/>
    </source>
</evidence>
<protein>
    <recommendedName>
        <fullName evidence="11">Semaphorin-1A</fullName>
    </recommendedName>
</protein>
<dbReference type="InterPro" id="IPR013783">
    <property type="entry name" value="Ig-like_fold"/>
</dbReference>
<dbReference type="InterPro" id="IPR016201">
    <property type="entry name" value="PSI"/>
</dbReference>
<dbReference type="FunFam" id="2.130.10.10:FF:000223">
    <property type="entry name" value="semaphorin-7A isoform X1"/>
    <property type="match status" value="1"/>
</dbReference>
<keyword evidence="5" id="KW-0221">Differentiation</keyword>
<dbReference type="GO" id="GO:0005886">
    <property type="term" value="C:plasma membrane"/>
    <property type="evidence" value="ECO:0007669"/>
    <property type="project" value="TreeGrafter"/>
</dbReference>
<dbReference type="PANTHER" id="PTHR11036:SF85">
    <property type="entry name" value="SI:CH211-113G11.6 ISOFORM X1"/>
    <property type="match status" value="1"/>
</dbReference>
<dbReference type="Gene3D" id="3.30.1680.10">
    <property type="entry name" value="ligand-binding face of the semaphorins, domain 2"/>
    <property type="match status" value="1"/>
</dbReference>
<keyword evidence="8 13" id="KW-0472">Membrane</keyword>
<dbReference type="AlphaFoldDB" id="A0AA88PVA3"/>
<dbReference type="GO" id="GO:0030335">
    <property type="term" value="P:positive regulation of cell migration"/>
    <property type="evidence" value="ECO:0007669"/>
    <property type="project" value="TreeGrafter"/>
</dbReference>
<evidence type="ECO:0000256" key="11">
    <source>
        <dbReference type="ARBA" id="ARBA00074143"/>
    </source>
</evidence>
<keyword evidence="3" id="KW-0217">Developmental protein</keyword>
<evidence type="ECO:0000256" key="10">
    <source>
        <dbReference type="ARBA" id="ARBA00023180"/>
    </source>
</evidence>
<dbReference type="GO" id="GO:0071526">
    <property type="term" value="P:semaphorin-plexin signaling pathway"/>
    <property type="evidence" value="ECO:0007669"/>
    <property type="project" value="TreeGrafter"/>
</dbReference>
<dbReference type="Gene3D" id="2.60.40.10">
    <property type="entry name" value="Immunoglobulins"/>
    <property type="match status" value="1"/>
</dbReference>
<dbReference type="GO" id="GO:0045499">
    <property type="term" value="F:chemorepellent activity"/>
    <property type="evidence" value="ECO:0007669"/>
    <property type="project" value="TreeGrafter"/>
</dbReference>
<evidence type="ECO:0000256" key="13">
    <source>
        <dbReference type="SAM" id="Phobius"/>
    </source>
</evidence>
<evidence type="ECO:0000256" key="1">
    <source>
        <dbReference type="ARBA" id="ARBA00004370"/>
    </source>
</evidence>
<proteinExistence type="inferred from homology"/>
<keyword evidence="10" id="KW-0325">Glycoprotein</keyword>
<keyword evidence="4 13" id="KW-0812">Transmembrane</keyword>
<dbReference type="SUPFAM" id="SSF103575">
    <property type="entry name" value="Plexin repeat"/>
    <property type="match status" value="1"/>
</dbReference>
<dbReference type="GO" id="GO:0001755">
    <property type="term" value="P:neural crest cell migration"/>
    <property type="evidence" value="ECO:0007669"/>
    <property type="project" value="TreeGrafter"/>
</dbReference>
<comment type="similarity">
    <text evidence="2">Belongs to the semaphorin family.</text>
</comment>
<dbReference type="InterPro" id="IPR036179">
    <property type="entry name" value="Ig-like_dom_sf"/>
</dbReference>
<organism evidence="17 18">
    <name type="scientific">Cirrhinus molitorella</name>
    <name type="common">mud carp</name>
    <dbReference type="NCBI Taxonomy" id="172907"/>
    <lineage>
        <taxon>Eukaryota</taxon>
        <taxon>Metazoa</taxon>
        <taxon>Chordata</taxon>
        <taxon>Craniata</taxon>
        <taxon>Vertebrata</taxon>
        <taxon>Euteleostomi</taxon>
        <taxon>Actinopterygii</taxon>
        <taxon>Neopterygii</taxon>
        <taxon>Teleostei</taxon>
        <taxon>Ostariophysi</taxon>
        <taxon>Cypriniformes</taxon>
        <taxon>Cyprinidae</taxon>
        <taxon>Labeoninae</taxon>
        <taxon>Labeonini</taxon>
        <taxon>Cirrhinus</taxon>
    </lineage>
</organism>
<evidence type="ECO:0000256" key="12">
    <source>
        <dbReference type="PROSITE-ProRule" id="PRU00352"/>
    </source>
</evidence>
<feature type="transmembrane region" description="Helical" evidence="13">
    <location>
        <begin position="614"/>
        <end position="633"/>
    </location>
</feature>
<feature type="domain" description="Sema" evidence="16">
    <location>
        <begin position="20"/>
        <end position="458"/>
    </location>
</feature>
<evidence type="ECO:0000256" key="3">
    <source>
        <dbReference type="ARBA" id="ARBA00022473"/>
    </source>
</evidence>
<dbReference type="PANTHER" id="PTHR11036">
    <property type="entry name" value="SEMAPHORIN"/>
    <property type="match status" value="1"/>
</dbReference>
<evidence type="ECO:0000256" key="4">
    <source>
        <dbReference type="ARBA" id="ARBA00022692"/>
    </source>
</evidence>
<keyword evidence="18" id="KW-1185">Reference proteome</keyword>
<evidence type="ECO:0000256" key="2">
    <source>
        <dbReference type="ARBA" id="ARBA00009492"/>
    </source>
</evidence>
<evidence type="ECO:0000256" key="6">
    <source>
        <dbReference type="ARBA" id="ARBA00022902"/>
    </source>
</evidence>
<reference evidence="17" key="1">
    <citation type="submission" date="2023-08" db="EMBL/GenBank/DDBJ databases">
        <title>Chromosome-level Genome Assembly of mud carp (Cirrhinus molitorella).</title>
        <authorList>
            <person name="Liu H."/>
        </authorList>
    </citation>
    <scope>NUCLEOTIDE SEQUENCE</scope>
    <source>
        <strain evidence="17">Prfri</strain>
        <tissue evidence="17">Muscle</tissue>
    </source>
</reference>
<dbReference type="SUPFAM" id="SSF101912">
    <property type="entry name" value="Sema domain"/>
    <property type="match status" value="1"/>
</dbReference>
<evidence type="ECO:0000256" key="7">
    <source>
        <dbReference type="ARBA" id="ARBA00022989"/>
    </source>
</evidence>
<dbReference type="EMBL" id="JAUYZG010000007">
    <property type="protein sequence ID" value="KAK2902938.1"/>
    <property type="molecule type" value="Genomic_DNA"/>
</dbReference>
<dbReference type="Proteomes" id="UP001187343">
    <property type="component" value="Unassembled WGS sequence"/>
</dbReference>
<keyword evidence="7 13" id="KW-1133">Transmembrane helix</keyword>
<comment type="subcellular location">
    <subcellularLocation>
        <location evidence="1">Membrane</location>
    </subcellularLocation>
</comment>
<evidence type="ECO:0000259" key="15">
    <source>
        <dbReference type="PROSITE" id="PS50835"/>
    </source>
</evidence>
<dbReference type="Gene3D" id="2.130.10.10">
    <property type="entry name" value="YVTN repeat-like/Quinoprotein amine dehydrogenase"/>
    <property type="match status" value="1"/>
</dbReference>
<name>A0AA88PVA3_9TELE</name>
<keyword evidence="9" id="KW-1015">Disulfide bond</keyword>
<dbReference type="InterPro" id="IPR001627">
    <property type="entry name" value="Semap_dom"/>
</dbReference>
<dbReference type="SMART" id="SM00423">
    <property type="entry name" value="PSI"/>
    <property type="match status" value="1"/>
</dbReference>
<dbReference type="SMART" id="SM00630">
    <property type="entry name" value="Sema"/>
    <property type="match status" value="1"/>
</dbReference>
<dbReference type="InterPro" id="IPR027231">
    <property type="entry name" value="Semaphorin"/>
</dbReference>
<comment type="caution">
    <text evidence="17">The sequence shown here is derived from an EMBL/GenBank/DDBJ whole genome shotgun (WGS) entry which is preliminary data.</text>
</comment>
<sequence>MNLLLLATLFSMVLAEKSPRLKFTVMESPRFRFMKPENFTTVYHQLETDVLYVGGQGVIYKLTFSDKGVHDTQIHAVMDENAKERCVSKSPVWKQECHNFITVIERVGDSFVVCGTRAGAPKCSLLVNDSVLTDMPEETAASNILAPFPSQRTISLSADGNLYSALSAATGQTGSIRRTYGSKKQLKTENKWLQNPQFAGAAVIPHREKLKDEIYFFFSEANSTASLDEEPYRARIGRVCMVDEGGLQNLLPSSWTTFLKARVMCGKAGTPLQYNNFKQAFVLSSHQRIGVIYGIFSNAWNTTVVCAYSIEDIDQAFSTSKLKGYNTPLSTPRPGTCAFKNNTQAHNQKILSVIKDHPEIEDVIIPVDEAPLDLPVQDHFTHIVADTVLAVNEEHYSVIYLGTEKGKVLKVLHAIEGAFIIAQYSLFHDDSPVINMAIDSKKGHLYIGTELEVQRIPLADCGRYGTSCQECILSRDPYCAWDVSKKKCTAVPAEYISTGTLVQTLDHSNASICGHAAAPKARSTIPKQVLVDKDGPVLLPCPVRSYHATYRWEKDNCIKQYPCTISGSSCVLAPTPDLPLKEGVFRCMAEESGLQQEVVSYKLVFNGGPLSTSLASTLGSALLLAAVAHWLLVRCGNVWIKLYESQLTKFDNSFFQIDRDEVGGFIVDFCFFHKPRL</sequence>
<dbReference type="PROSITE" id="PS51004">
    <property type="entry name" value="SEMA"/>
    <property type="match status" value="1"/>
</dbReference>
<dbReference type="FunFam" id="2.60.40.10:FF:001170">
    <property type="entry name" value="Sema domain, immunoglobulin domain (Ig), short basic domain, secreted, (Semaphorin) 3F"/>
    <property type="match status" value="1"/>
</dbReference>
<comment type="caution">
    <text evidence="12">Lacks conserved residue(s) required for the propagation of feature annotation.</text>
</comment>
<evidence type="ECO:0000256" key="9">
    <source>
        <dbReference type="ARBA" id="ARBA00023157"/>
    </source>
</evidence>
<dbReference type="GO" id="GO:0007411">
    <property type="term" value="P:axon guidance"/>
    <property type="evidence" value="ECO:0007669"/>
    <property type="project" value="TreeGrafter"/>
</dbReference>
<evidence type="ECO:0000256" key="14">
    <source>
        <dbReference type="SAM" id="SignalP"/>
    </source>
</evidence>
<keyword evidence="14" id="KW-0732">Signal</keyword>
<dbReference type="Pfam" id="PF01403">
    <property type="entry name" value="Sema"/>
    <property type="match status" value="1"/>
</dbReference>
<dbReference type="InterPro" id="IPR015943">
    <property type="entry name" value="WD40/YVTN_repeat-like_dom_sf"/>
</dbReference>
<dbReference type="SUPFAM" id="SSF48726">
    <property type="entry name" value="Immunoglobulin"/>
    <property type="match status" value="1"/>
</dbReference>
<dbReference type="PROSITE" id="PS50835">
    <property type="entry name" value="IG_LIKE"/>
    <property type="match status" value="1"/>
</dbReference>